<keyword evidence="2" id="KW-1185">Reference proteome</keyword>
<dbReference type="GO" id="GO:0035615">
    <property type="term" value="F:clathrin adaptor activity"/>
    <property type="evidence" value="ECO:0007669"/>
    <property type="project" value="TreeGrafter"/>
</dbReference>
<accession>A0A4Z2EBD0</accession>
<dbReference type="EMBL" id="SRLO01012163">
    <property type="protein sequence ID" value="TNN25582.1"/>
    <property type="molecule type" value="Genomic_DNA"/>
</dbReference>
<dbReference type="GO" id="GO:0006897">
    <property type="term" value="P:endocytosis"/>
    <property type="evidence" value="ECO:0007669"/>
    <property type="project" value="InterPro"/>
</dbReference>
<evidence type="ECO:0000313" key="1">
    <source>
        <dbReference type="EMBL" id="TNN25582.1"/>
    </source>
</evidence>
<dbReference type="GO" id="GO:0030864">
    <property type="term" value="C:cortical actin cytoskeleton"/>
    <property type="evidence" value="ECO:0007669"/>
    <property type="project" value="TreeGrafter"/>
</dbReference>
<name>A0A4Z2EBD0_9TELE</name>
<dbReference type="GO" id="GO:0051015">
    <property type="term" value="F:actin filament binding"/>
    <property type="evidence" value="ECO:0007669"/>
    <property type="project" value="TreeGrafter"/>
</dbReference>
<protein>
    <submittedName>
        <fullName evidence="1">Huntingtin-interacting protein 1-related protein</fullName>
    </submittedName>
</protein>
<sequence>MEFHAKHKTIPANLETGDEALDKETGSDVAKMLDMIQELMDYWDAGLKMQDTDVNEPPCLTVVPVLCSWEVLRQLDANGATSSTAAGQCRLTPLIPLLLDCSLLFHFSVLALFKLHGREAPLFIDDDVIINP</sequence>
<dbReference type="GO" id="GO:0043325">
    <property type="term" value="F:phosphatidylinositol-3,4-bisphosphate binding"/>
    <property type="evidence" value="ECO:0007669"/>
    <property type="project" value="TreeGrafter"/>
</dbReference>
<dbReference type="GO" id="GO:0030136">
    <property type="term" value="C:clathrin-coated vesicle"/>
    <property type="evidence" value="ECO:0007669"/>
    <property type="project" value="TreeGrafter"/>
</dbReference>
<dbReference type="AlphaFoldDB" id="A0A4Z2EBD0"/>
<reference evidence="1 2" key="1">
    <citation type="submission" date="2019-03" db="EMBL/GenBank/DDBJ databases">
        <title>First draft genome of Liparis tanakae, snailfish: a comprehensive survey of snailfish specific genes.</title>
        <authorList>
            <person name="Kim W."/>
            <person name="Song I."/>
            <person name="Jeong J.-H."/>
            <person name="Kim D."/>
            <person name="Kim S."/>
            <person name="Ryu S."/>
            <person name="Song J.Y."/>
            <person name="Lee S.K."/>
        </authorList>
    </citation>
    <scope>NUCLEOTIDE SEQUENCE [LARGE SCALE GENOMIC DNA]</scope>
    <source>
        <tissue evidence="1">Muscle</tissue>
    </source>
</reference>
<proteinExistence type="predicted"/>
<dbReference type="GO" id="GO:0080025">
    <property type="term" value="F:phosphatidylinositol-3,5-bisphosphate binding"/>
    <property type="evidence" value="ECO:0007669"/>
    <property type="project" value="TreeGrafter"/>
</dbReference>
<dbReference type="GO" id="GO:0007015">
    <property type="term" value="P:actin filament organization"/>
    <property type="evidence" value="ECO:0007669"/>
    <property type="project" value="TreeGrafter"/>
</dbReference>
<gene>
    <name evidence="1" type="primary">HIP1R_2</name>
    <name evidence="1" type="ORF">EYF80_064287</name>
</gene>
<dbReference type="GO" id="GO:0048268">
    <property type="term" value="P:clathrin coat assembly"/>
    <property type="evidence" value="ECO:0007669"/>
    <property type="project" value="TreeGrafter"/>
</dbReference>
<dbReference type="InterPro" id="IPR030224">
    <property type="entry name" value="Sla2_fam"/>
</dbReference>
<evidence type="ECO:0000313" key="2">
    <source>
        <dbReference type="Proteomes" id="UP000314294"/>
    </source>
</evidence>
<dbReference type="Proteomes" id="UP000314294">
    <property type="component" value="Unassembled WGS sequence"/>
</dbReference>
<comment type="caution">
    <text evidence="1">The sequence shown here is derived from an EMBL/GenBank/DDBJ whole genome shotgun (WGS) entry which is preliminary data.</text>
</comment>
<dbReference type="PANTHER" id="PTHR10407:SF10">
    <property type="entry name" value="HUNTINGTIN-INTERACTING PROTEIN 1-RELATED PROTEIN"/>
    <property type="match status" value="1"/>
</dbReference>
<organism evidence="1 2">
    <name type="scientific">Liparis tanakae</name>
    <name type="common">Tanaka's snailfish</name>
    <dbReference type="NCBI Taxonomy" id="230148"/>
    <lineage>
        <taxon>Eukaryota</taxon>
        <taxon>Metazoa</taxon>
        <taxon>Chordata</taxon>
        <taxon>Craniata</taxon>
        <taxon>Vertebrata</taxon>
        <taxon>Euteleostomi</taxon>
        <taxon>Actinopterygii</taxon>
        <taxon>Neopterygii</taxon>
        <taxon>Teleostei</taxon>
        <taxon>Neoteleostei</taxon>
        <taxon>Acanthomorphata</taxon>
        <taxon>Eupercaria</taxon>
        <taxon>Perciformes</taxon>
        <taxon>Cottioidei</taxon>
        <taxon>Cottales</taxon>
        <taxon>Liparidae</taxon>
        <taxon>Liparis</taxon>
    </lineage>
</organism>
<dbReference type="GO" id="GO:0032051">
    <property type="term" value="F:clathrin light chain binding"/>
    <property type="evidence" value="ECO:0007669"/>
    <property type="project" value="TreeGrafter"/>
</dbReference>
<dbReference type="PANTHER" id="PTHR10407">
    <property type="entry name" value="HUNTINGTIN INTERACTING PROTEIN 1"/>
    <property type="match status" value="1"/>
</dbReference>